<dbReference type="Proteomes" id="UP000195602">
    <property type="component" value="Unassembled WGS sequence"/>
</dbReference>
<feature type="compositionally biased region" description="Basic and acidic residues" evidence="3">
    <location>
        <begin position="289"/>
        <end position="307"/>
    </location>
</feature>
<sequence length="1388" mass="157163">MEEKLNSEWDIPDSTITQEDEFNIFSYNKHNESIFDDYRYFPHLKPEHDSVVKFDQNNEEVINHATLKALIVQLTSPEVIDYNLICDFFLTYRLFTDSHTVMSLLLTRLIWSLQYVNSFKDETERTGKLVLLRTFVVLRHWILNYFIDDFQNDFDLCDTFSTILNRITGGPTLIRSNMVFELKIITDLKTHWLSQFNEFFDANIAMESIYENNLPMVASIVNYNKLTKSTTDNSIHTNPSYRRSAMLSLYDNKTHHKCLIFNESNSNDENPQLSINNLLAQHKSSRTSLNDKLRDFHSKVDRKDETKPGPSNKHHAHKAKCMHFTDSSLALKKTAAMRDSLRSESKKDSIVATGFSTNGQVKLPNSKISYIVPPTPVKKMEYTLKDETHVPIKRKSFLHSTDSTDVDGLGRKVSIKKFMEGWKKSFNSADLKGDKTTVEASGSLHIPDAFEESTQKAIGTRIDTLSARIIDELEYIIRNSIVDNNGTINEDEDKDRISQADVNVENLSREPTTKSELSKAQSCKKKHSDDSELLHDGIIKRSKTISDHRDDVSIQDVSELNIEKIDNIFSQDEIFVSINIENERDSDSESEALNDVLSDEDSQSGKSSFRKVTSINWNDEGNLDFENSASLVQSPIAADEKDNTKTDRLVKRNTQYFDVSSDLSTSKKQESQDNSSVSFPSDIDHYNAEIADLSVAMSPQSMKRTAHKISFGDSFNTNAASKRFSMFSGASGGSLLRRDSAKSYLSYDSALSTSSNLKTDMPENSNLRKKNGYQNLRKLAKLNLNDFNDQLDEQDVLYASAQDRALGIPFKVRTTSLASRSSSTRKSVRFSVICALTELPFNDCRDSVLLLNNTNSHRKSSEMADSSVFSSAEHKSSATKKVSGQSSASSVAIPGISSYVLKELASIPDEKLDSNNPVKFALYKLEGKDQEPSDSGDTSVELTQSVPNSDKTSGPERPQSFNEGSIVCKPQSTENLDESYGNHRSEYEEKSGIHDTEEILAEINNAATEDAIEYSSEVEKELRDKPVTPIKTRPRTALNPSLSTPNMNAFLMSVSGSENTSPLSILNPKVILDGYSLTSKYLSVEEVMEKGSHVSFVLSYKSKDLAEHFTVIERDMLQEIDWRELVELQWNKDLSPINSWLEIIVNETYYSKNKGVNLVISRFNLMVNWIISEILLTKSEEERRMVVSRFIHVAYHCLVLQNFASLMQIILALTSEKVTKLKQTWNALRPGDILTLKNLEEMTSPLKNFINIRLCTNQVQPSRGCIPFVGLYLSDLIFNAERPKYVKKPNKPSPIVPPNTLSESFDRASTLADSSVESETVHMDSDRLINFSRFRTSVHIVKSLSQCIEWSKNYNFSIDDELLSKCLYIKSLDEEEMNYCLKIIEHSS</sequence>
<comment type="caution">
    <text evidence="6">The sequence shown here is derived from an EMBL/GenBank/DDBJ whole genome shotgun (WGS) entry which is preliminary data.</text>
</comment>
<dbReference type="PANTHER" id="PTHR23113">
    <property type="entry name" value="GUANINE NUCLEOTIDE EXCHANGE FACTOR"/>
    <property type="match status" value="1"/>
</dbReference>
<dbReference type="InterPro" id="IPR001895">
    <property type="entry name" value="RASGEF_cat_dom"/>
</dbReference>
<dbReference type="GO" id="GO:0005085">
    <property type="term" value="F:guanyl-nucleotide exchange factor activity"/>
    <property type="evidence" value="ECO:0007669"/>
    <property type="project" value="UniProtKB-KW"/>
</dbReference>
<keyword evidence="1 2" id="KW-0344">Guanine-nucleotide releasing factor</keyword>
<dbReference type="InterPro" id="IPR008937">
    <property type="entry name" value="Ras-like_GEF"/>
</dbReference>
<protein>
    <submittedName>
        <fullName evidence="6">Mitotic regulator</fullName>
    </submittedName>
</protein>
<proteinExistence type="predicted"/>
<feature type="region of interest" description="Disordered" evidence="3">
    <location>
        <begin position="661"/>
        <end position="680"/>
    </location>
</feature>
<name>A0AA91PYJ2_CLALS</name>
<dbReference type="InterPro" id="IPR036964">
    <property type="entry name" value="RASGEF_cat_dom_sf"/>
</dbReference>
<evidence type="ECO:0000259" key="5">
    <source>
        <dbReference type="PROSITE" id="PS50212"/>
    </source>
</evidence>
<dbReference type="SMART" id="SM00147">
    <property type="entry name" value="RasGEF"/>
    <property type="match status" value="1"/>
</dbReference>
<dbReference type="InterPro" id="IPR023578">
    <property type="entry name" value="Ras_GEF_dom_sf"/>
</dbReference>
<dbReference type="Pfam" id="PF00617">
    <property type="entry name" value="RasGEF"/>
    <property type="match status" value="1"/>
</dbReference>
<dbReference type="GO" id="GO:0007265">
    <property type="term" value="P:Ras protein signal transduction"/>
    <property type="evidence" value="ECO:0007669"/>
    <property type="project" value="TreeGrafter"/>
</dbReference>
<dbReference type="EMBL" id="LYUB02000013">
    <property type="protein sequence ID" value="OVF07348.1"/>
    <property type="molecule type" value="Genomic_DNA"/>
</dbReference>
<feature type="region of interest" description="Disordered" evidence="3">
    <location>
        <begin position="284"/>
        <end position="318"/>
    </location>
</feature>
<feature type="compositionally biased region" description="Acidic residues" evidence="3">
    <location>
        <begin position="588"/>
        <end position="602"/>
    </location>
</feature>
<evidence type="ECO:0000256" key="3">
    <source>
        <dbReference type="SAM" id="MobiDB-lite"/>
    </source>
</evidence>
<feature type="domain" description="Ras-GEF" evidence="4">
    <location>
        <begin position="1101"/>
        <end position="1351"/>
    </location>
</feature>
<dbReference type="Gene3D" id="1.10.840.10">
    <property type="entry name" value="Ras guanine-nucleotide exchange factors catalytic domain"/>
    <property type="match status" value="1"/>
</dbReference>
<feature type="domain" description="N-terminal Ras-GEF" evidence="5">
    <location>
        <begin position="58"/>
        <end position="189"/>
    </location>
</feature>
<feature type="region of interest" description="Disordered" evidence="3">
    <location>
        <begin position="583"/>
        <end position="609"/>
    </location>
</feature>
<dbReference type="SUPFAM" id="SSF48366">
    <property type="entry name" value="Ras GEF"/>
    <property type="match status" value="1"/>
</dbReference>
<dbReference type="PROSITE" id="PS50009">
    <property type="entry name" value="RASGEF_CAT"/>
    <property type="match status" value="1"/>
</dbReference>
<evidence type="ECO:0000259" key="4">
    <source>
        <dbReference type="PROSITE" id="PS50009"/>
    </source>
</evidence>
<dbReference type="Gene3D" id="1.20.870.10">
    <property type="entry name" value="Son of sevenless (SoS) protein Chain: S domain 1"/>
    <property type="match status" value="1"/>
</dbReference>
<feature type="region of interest" description="Disordered" evidence="3">
    <location>
        <begin position="926"/>
        <end position="991"/>
    </location>
</feature>
<reference evidence="6 7" key="1">
    <citation type="submission" date="2017-04" db="EMBL/GenBank/DDBJ databases">
        <title>Draft genome of the yeast Clavispora lusitaniae type strain CBS 6936.</title>
        <authorList>
            <person name="Durrens P."/>
            <person name="Klopp C."/>
            <person name="Biteau N."/>
            <person name="Fitton-Ouhabi V."/>
            <person name="Dementhon K."/>
            <person name="Accoceberry I."/>
            <person name="Sherman D.J."/>
            <person name="Noel T."/>
        </authorList>
    </citation>
    <scope>NUCLEOTIDE SEQUENCE [LARGE SCALE GENOMIC DNA]</scope>
    <source>
        <strain evidence="6 7">CBS 6936</strain>
    </source>
</reference>
<feature type="compositionally biased region" description="Basic and acidic residues" evidence="3">
    <location>
        <begin position="980"/>
        <end position="991"/>
    </location>
</feature>
<evidence type="ECO:0000256" key="2">
    <source>
        <dbReference type="PROSITE-ProRule" id="PRU00168"/>
    </source>
</evidence>
<dbReference type="GO" id="GO:0005886">
    <property type="term" value="C:plasma membrane"/>
    <property type="evidence" value="ECO:0007669"/>
    <property type="project" value="TreeGrafter"/>
</dbReference>
<feature type="compositionally biased region" description="Polar residues" evidence="3">
    <location>
        <begin position="933"/>
        <end position="952"/>
    </location>
</feature>
<evidence type="ECO:0000313" key="6">
    <source>
        <dbReference type="EMBL" id="OVF07348.1"/>
    </source>
</evidence>
<evidence type="ECO:0000313" key="7">
    <source>
        <dbReference type="Proteomes" id="UP000195602"/>
    </source>
</evidence>
<dbReference type="SMART" id="SM00229">
    <property type="entry name" value="RasGEFN"/>
    <property type="match status" value="1"/>
</dbReference>
<dbReference type="Pfam" id="PF00618">
    <property type="entry name" value="RasGEF_N"/>
    <property type="match status" value="1"/>
</dbReference>
<dbReference type="PROSITE" id="PS50212">
    <property type="entry name" value="RASGEF_NTER"/>
    <property type="match status" value="1"/>
</dbReference>
<feature type="region of interest" description="Disordered" evidence="3">
    <location>
        <begin position="507"/>
        <end position="529"/>
    </location>
</feature>
<dbReference type="KEGG" id="clus:A9F13_13g00451"/>
<gene>
    <name evidence="6" type="ORF">A9F13_13g00451</name>
</gene>
<accession>A0AA91PYJ2</accession>
<feature type="compositionally biased region" description="Basic and acidic residues" evidence="3">
    <location>
        <begin position="507"/>
        <end position="517"/>
    </location>
</feature>
<organism evidence="6 7">
    <name type="scientific">Clavispora lusitaniae</name>
    <name type="common">Candida lusitaniae</name>
    <dbReference type="NCBI Taxonomy" id="36911"/>
    <lineage>
        <taxon>Eukaryota</taxon>
        <taxon>Fungi</taxon>
        <taxon>Dikarya</taxon>
        <taxon>Ascomycota</taxon>
        <taxon>Saccharomycotina</taxon>
        <taxon>Pichiomycetes</taxon>
        <taxon>Metschnikowiaceae</taxon>
        <taxon>Clavispora</taxon>
    </lineage>
</organism>
<evidence type="ECO:0000256" key="1">
    <source>
        <dbReference type="ARBA" id="ARBA00022658"/>
    </source>
</evidence>
<dbReference type="PANTHER" id="PTHR23113:SF363">
    <property type="entry name" value="PROTEIN SON OF SEVENLESS"/>
    <property type="match status" value="1"/>
</dbReference>
<dbReference type="InterPro" id="IPR000651">
    <property type="entry name" value="Ras-like_Gua-exchang_fac_N"/>
</dbReference>
<dbReference type="CDD" id="cd06224">
    <property type="entry name" value="REM"/>
    <property type="match status" value="1"/>
</dbReference>